<dbReference type="InterPro" id="IPR011990">
    <property type="entry name" value="TPR-like_helical_dom_sf"/>
</dbReference>
<evidence type="ECO:0000313" key="7">
    <source>
        <dbReference type="EMBL" id="CAF2080515.1"/>
    </source>
</evidence>
<dbReference type="Proteomes" id="UP000663834">
    <property type="component" value="Unassembled WGS sequence"/>
</dbReference>
<dbReference type="Gene3D" id="2.60.40.790">
    <property type="match status" value="1"/>
</dbReference>
<dbReference type="InterPro" id="IPR019734">
    <property type="entry name" value="TPR_rpt"/>
</dbReference>
<reference evidence="5" key="1">
    <citation type="submission" date="2021-02" db="EMBL/GenBank/DDBJ databases">
        <authorList>
            <person name="Nowell W R."/>
        </authorList>
    </citation>
    <scope>NUCLEOTIDE SEQUENCE</scope>
</reference>
<keyword evidence="2" id="KW-0802">TPR repeat</keyword>
<organism evidence="5 11">
    <name type="scientific">Rotaria magnacalcarata</name>
    <dbReference type="NCBI Taxonomy" id="392030"/>
    <lineage>
        <taxon>Eukaryota</taxon>
        <taxon>Metazoa</taxon>
        <taxon>Spiralia</taxon>
        <taxon>Gnathifera</taxon>
        <taxon>Rotifera</taxon>
        <taxon>Eurotatoria</taxon>
        <taxon>Bdelloidea</taxon>
        <taxon>Philodinida</taxon>
        <taxon>Philodinidae</taxon>
        <taxon>Rotaria</taxon>
    </lineage>
</organism>
<dbReference type="Proteomes" id="UP000663842">
    <property type="component" value="Unassembled WGS sequence"/>
</dbReference>
<dbReference type="SUPFAM" id="SSF48452">
    <property type="entry name" value="TPR-like"/>
    <property type="match status" value="1"/>
</dbReference>
<dbReference type="InterPro" id="IPR008978">
    <property type="entry name" value="HSP20-like_chaperone"/>
</dbReference>
<comment type="similarity">
    <text evidence="1">Belongs to the SGT1 family.</text>
</comment>
<evidence type="ECO:0008006" key="12">
    <source>
        <dbReference type="Google" id="ProtNLM"/>
    </source>
</evidence>
<feature type="domain" description="CS" evidence="4">
    <location>
        <begin position="160"/>
        <end position="250"/>
    </location>
</feature>
<dbReference type="PROSITE" id="PS51203">
    <property type="entry name" value="CS"/>
    <property type="match status" value="1"/>
</dbReference>
<protein>
    <recommendedName>
        <fullName evidence="12">Suppressor of G2 allele of SKP1</fullName>
    </recommendedName>
</protein>
<dbReference type="Proteomes" id="UP000663855">
    <property type="component" value="Unassembled WGS sequence"/>
</dbReference>
<evidence type="ECO:0000313" key="10">
    <source>
        <dbReference type="EMBL" id="CAF3999931.1"/>
    </source>
</evidence>
<dbReference type="Proteomes" id="UP000663887">
    <property type="component" value="Unassembled WGS sequence"/>
</dbReference>
<accession>A0A814VD55</accession>
<dbReference type="OrthoDB" id="1898560at2759"/>
<evidence type="ECO:0000313" key="11">
    <source>
        <dbReference type="Proteomes" id="UP000663855"/>
    </source>
</evidence>
<evidence type="ECO:0000259" key="3">
    <source>
        <dbReference type="PROSITE" id="PS51048"/>
    </source>
</evidence>
<evidence type="ECO:0000313" key="9">
    <source>
        <dbReference type="EMBL" id="CAF3943364.1"/>
    </source>
</evidence>
<dbReference type="Gene3D" id="1.25.40.10">
    <property type="entry name" value="Tetratricopeptide repeat domain"/>
    <property type="match status" value="1"/>
</dbReference>
<evidence type="ECO:0000259" key="4">
    <source>
        <dbReference type="PROSITE" id="PS51203"/>
    </source>
</evidence>
<dbReference type="SMART" id="SM00028">
    <property type="entry name" value="TPR"/>
    <property type="match status" value="3"/>
</dbReference>
<evidence type="ECO:0000313" key="6">
    <source>
        <dbReference type="EMBL" id="CAF1505206.1"/>
    </source>
</evidence>
<dbReference type="EMBL" id="CAJNOW010007154">
    <property type="protein sequence ID" value="CAF1505206.1"/>
    <property type="molecule type" value="Genomic_DNA"/>
</dbReference>
<dbReference type="Proteomes" id="UP000663824">
    <property type="component" value="Unassembled WGS sequence"/>
</dbReference>
<dbReference type="EMBL" id="CAJOBH010004708">
    <property type="protein sequence ID" value="CAF3999931.1"/>
    <property type="molecule type" value="Genomic_DNA"/>
</dbReference>
<dbReference type="InterPro" id="IPR007699">
    <property type="entry name" value="SGS_dom"/>
</dbReference>
<dbReference type="PROSITE" id="PS51048">
    <property type="entry name" value="SGS"/>
    <property type="match status" value="1"/>
</dbReference>
<dbReference type="Proteomes" id="UP000681967">
    <property type="component" value="Unassembled WGS sequence"/>
</dbReference>
<evidence type="ECO:0000256" key="1">
    <source>
        <dbReference type="ARBA" id="ARBA00008509"/>
    </source>
</evidence>
<evidence type="ECO:0000256" key="2">
    <source>
        <dbReference type="PROSITE-ProRule" id="PRU00339"/>
    </source>
</evidence>
<dbReference type="EMBL" id="CAJOBF010001369">
    <property type="protein sequence ID" value="CAF3943364.1"/>
    <property type="molecule type" value="Genomic_DNA"/>
</dbReference>
<dbReference type="AlphaFoldDB" id="A0A814VD55"/>
<dbReference type="SUPFAM" id="SSF49764">
    <property type="entry name" value="HSP20-like chaperones"/>
    <property type="match status" value="1"/>
</dbReference>
<proteinExistence type="inferred from homology"/>
<feature type="repeat" description="TPR" evidence="2">
    <location>
        <begin position="75"/>
        <end position="108"/>
    </location>
</feature>
<gene>
    <name evidence="10" type="ORF">BYL167_LOCUS13625</name>
    <name evidence="5" type="ORF">CJN711_LOCUS11291</name>
    <name evidence="6" type="ORF">KQP761_LOCUS14838</name>
    <name evidence="7" type="ORF">MBJ925_LOCUS18505</name>
    <name evidence="9" type="ORF">UXM345_LOCUS12893</name>
    <name evidence="8" type="ORF">XDN619_LOCUS22796</name>
</gene>
<sequence>MSKQAFEEANEVFVDDRYEEAYELYTKALTNDDKTDSHFTSKVLSARAQCALKLKTFPDALNDSNNAIQLDENNIKAYLRKGIALYHQNLKEEALKTFIRGLEIDSANDQLKVWKEKCEKEFEEKKQSIVATVDKEKPSAMVNTEKEKLAAVAVPVAPIPAKIKHSFYQNESVVTIQIPIKGLKKEQVQVQTTDTTLNVGTKIPATGTDYSLELDLAFPIDSSRTNYNVTGSNIEIKLYKRQAVQWTSLDAKSSAGKTQPPIPMCQAVTTKAPTYPSSSQRAKNWNQIEAQIKKDEKDNKEDMGDANAIFQQLYRDSDENTRRAMNKSMAESGGTCLNMNWEEVSKGKISCEPPDGMEWKKYDS</sequence>
<dbReference type="InterPro" id="IPR007052">
    <property type="entry name" value="CS_dom"/>
</dbReference>
<dbReference type="GO" id="GO:0051087">
    <property type="term" value="F:protein-folding chaperone binding"/>
    <property type="evidence" value="ECO:0007669"/>
    <property type="project" value="InterPro"/>
</dbReference>
<dbReference type="Pfam" id="PF05002">
    <property type="entry name" value="SGS"/>
    <property type="match status" value="1"/>
</dbReference>
<dbReference type="Pfam" id="PF04969">
    <property type="entry name" value="CS"/>
    <property type="match status" value="1"/>
</dbReference>
<dbReference type="EMBL" id="CAJNRE010009275">
    <property type="protein sequence ID" value="CAF2080515.1"/>
    <property type="molecule type" value="Genomic_DNA"/>
</dbReference>
<feature type="domain" description="SGS" evidence="3">
    <location>
        <begin position="274"/>
        <end position="364"/>
    </location>
</feature>
<dbReference type="InterPro" id="IPR044563">
    <property type="entry name" value="Sgt1-like"/>
</dbReference>
<dbReference type="PROSITE" id="PS50005">
    <property type="entry name" value="TPR"/>
    <property type="match status" value="1"/>
</dbReference>
<evidence type="ECO:0000313" key="5">
    <source>
        <dbReference type="EMBL" id="CAF1186717.1"/>
    </source>
</evidence>
<comment type="caution">
    <text evidence="5">The sequence shown here is derived from an EMBL/GenBank/DDBJ whole genome shotgun (WGS) entry which is preliminary data.</text>
</comment>
<dbReference type="EMBL" id="CAJNRG010010331">
    <property type="protein sequence ID" value="CAF2121432.1"/>
    <property type="molecule type" value="Genomic_DNA"/>
</dbReference>
<dbReference type="PANTHER" id="PTHR45862">
    <property type="entry name" value="PROTEIN SGT1 HOMOLOG"/>
    <property type="match status" value="1"/>
</dbReference>
<evidence type="ECO:0000313" key="8">
    <source>
        <dbReference type="EMBL" id="CAF2121432.1"/>
    </source>
</evidence>
<dbReference type="EMBL" id="CAJNOV010004791">
    <property type="protein sequence ID" value="CAF1186717.1"/>
    <property type="molecule type" value="Genomic_DNA"/>
</dbReference>
<name>A0A814VD55_9BILA</name>